<evidence type="ECO:0000313" key="2">
    <source>
        <dbReference type="EMBL" id="KAK6918985.1"/>
    </source>
</evidence>
<protein>
    <recommendedName>
        <fullName evidence="4">Wound-responsive family protein</fullName>
    </recommendedName>
</protein>
<accession>A0AAN8UNP2</accession>
<evidence type="ECO:0000256" key="1">
    <source>
        <dbReference type="SAM" id="SignalP"/>
    </source>
</evidence>
<reference evidence="2 3" key="1">
    <citation type="submission" date="2023-12" db="EMBL/GenBank/DDBJ databases">
        <title>A high-quality genome assembly for Dillenia turbinata (Dilleniales).</title>
        <authorList>
            <person name="Chanderbali A."/>
        </authorList>
    </citation>
    <scope>NUCLEOTIDE SEQUENCE [LARGE SCALE GENOMIC DNA]</scope>
    <source>
        <strain evidence="2">LSX21</strain>
        <tissue evidence="2">Leaf</tissue>
    </source>
</reference>
<keyword evidence="3" id="KW-1185">Reference proteome</keyword>
<evidence type="ECO:0008006" key="4">
    <source>
        <dbReference type="Google" id="ProtNLM"/>
    </source>
</evidence>
<comment type="caution">
    <text evidence="2">The sequence shown here is derived from an EMBL/GenBank/DDBJ whole genome shotgun (WGS) entry which is preliminary data.</text>
</comment>
<feature type="signal peptide" evidence="1">
    <location>
        <begin position="1"/>
        <end position="19"/>
    </location>
</feature>
<feature type="chain" id="PRO_5042960838" description="Wound-responsive family protein" evidence="1">
    <location>
        <begin position="20"/>
        <end position="92"/>
    </location>
</feature>
<sequence length="92" mass="10482">MSWTRRAWIVAASVGAVETLKDQLGLCRWDYTIRCINQHARTNIIRSLSQAQRRLVSQSSSSMACNSFGVEKLQQSEESMRKIIYLSCWAIG</sequence>
<gene>
    <name evidence="2" type="ORF">RJ641_017407</name>
</gene>
<dbReference type="InterPro" id="IPR022251">
    <property type="entry name" value="DUF3774_wound-induced"/>
</dbReference>
<evidence type="ECO:0000313" key="3">
    <source>
        <dbReference type="Proteomes" id="UP001370490"/>
    </source>
</evidence>
<dbReference type="PANTHER" id="PTHR33090">
    <property type="entry name" value="DUF3774 DOMAIN PROTEIN-RELATED"/>
    <property type="match status" value="1"/>
</dbReference>
<dbReference type="Pfam" id="PF12609">
    <property type="entry name" value="DUF3774"/>
    <property type="match status" value="1"/>
</dbReference>
<dbReference type="AlphaFoldDB" id="A0AAN8UNP2"/>
<keyword evidence="1" id="KW-0732">Signal</keyword>
<dbReference type="EMBL" id="JBAMMX010000022">
    <property type="protein sequence ID" value="KAK6918985.1"/>
    <property type="molecule type" value="Genomic_DNA"/>
</dbReference>
<name>A0AAN8UNP2_9MAGN</name>
<dbReference type="Proteomes" id="UP001370490">
    <property type="component" value="Unassembled WGS sequence"/>
</dbReference>
<organism evidence="2 3">
    <name type="scientific">Dillenia turbinata</name>
    <dbReference type="NCBI Taxonomy" id="194707"/>
    <lineage>
        <taxon>Eukaryota</taxon>
        <taxon>Viridiplantae</taxon>
        <taxon>Streptophyta</taxon>
        <taxon>Embryophyta</taxon>
        <taxon>Tracheophyta</taxon>
        <taxon>Spermatophyta</taxon>
        <taxon>Magnoliopsida</taxon>
        <taxon>eudicotyledons</taxon>
        <taxon>Gunneridae</taxon>
        <taxon>Pentapetalae</taxon>
        <taxon>Dilleniales</taxon>
        <taxon>Dilleniaceae</taxon>
        <taxon>Dillenia</taxon>
    </lineage>
</organism>
<proteinExistence type="predicted"/>